<accession>A0A1R3I379</accession>
<dbReference type="Proteomes" id="UP000187203">
    <property type="component" value="Unassembled WGS sequence"/>
</dbReference>
<evidence type="ECO:0000313" key="2">
    <source>
        <dbReference type="EMBL" id="OMO77055.1"/>
    </source>
</evidence>
<feature type="domain" description="Helitron helicase-like" evidence="1">
    <location>
        <begin position="370"/>
        <end position="431"/>
    </location>
</feature>
<reference evidence="3" key="1">
    <citation type="submission" date="2013-09" db="EMBL/GenBank/DDBJ databases">
        <title>Corchorus olitorius genome sequencing.</title>
        <authorList>
            <person name="Alam M."/>
            <person name="Haque M.S."/>
            <person name="Islam M.S."/>
            <person name="Emdad E.M."/>
            <person name="Islam M.M."/>
            <person name="Ahmed B."/>
            <person name="Halim A."/>
            <person name="Hossen Q.M.M."/>
            <person name="Hossain M.Z."/>
            <person name="Ahmed R."/>
            <person name="Khan M.M."/>
            <person name="Islam R."/>
            <person name="Rashid M.M."/>
            <person name="Khan S.A."/>
            <person name="Rahman M.S."/>
            <person name="Alam M."/>
            <person name="Yahiya A.S."/>
            <person name="Khan M.S."/>
            <person name="Azam M.S."/>
            <person name="Haque T."/>
            <person name="Lashkar M.Z.H."/>
            <person name="Akhand A.I."/>
            <person name="Morshed G."/>
            <person name="Roy S."/>
            <person name="Uddin K.S."/>
            <person name="Rabeya T."/>
            <person name="Hossain A.S."/>
            <person name="Chowdhury A."/>
            <person name="Snigdha A.R."/>
            <person name="Mortoza M.S."/>
            <person name="Matin S.A."/>
            <person name="Hoque S.M.E."/>
            <person name="Islam M.K."/>
            <person name="Roy D.K."/>
            <person name="Haider R."/>
            <person name="Moosa M.M."/>
            <person name="Elias S.M."/>
            <person name="Hasan A.M."/>
            <person name="Jahan S."/>
            <person name="Shafiuddin M."/>
            <person name="Mahmood N."/>
            <person name="Shommy N.S."/>
        </authorList>
    </citation>
    <scope>NUCLEOTIDE SEQUENCE [LARGE SCALE GENOMIC DNA]</scope>
    <source>
        <strain evidence="3">cv. O-4</strain>
    </source>
</reference>
<dbReference type="PANTHER" id="PTHR45786">
    <property type="entry name" value="DNA BINDING PROTEIN-LIKE"/>
    <property type="match status" value="1"/>
</dbReference>
<comment type="caution">
    <text evidence="2">The sequence shown here is derived from an EMBL/GenBank/DDBJ whole genome shotgun (WGS) entry which is preliminary data.</text>
</comment>
<dbReference type="Pfam" id="PF14214">
    <property type="entry name" value="Helitron_like_N"/>
    <property type="match status" value="1"/>
</dbReference>
<dbReference type="PANTHER" id="PTHR45786:SF74">
    <property type="entry name" value="ATP-DEPENDENT DNA HELICASE"/>
    <property type="match status" value="1"/>
</dbReference>
<dbReference type="STRING" id="93759.A0A1R3I379"/>
<evidence type="ECO:0000259" key="1">
    <source>
        <dbReference type="Pfam" id="PF14214"/>
    </source>
</evidence>
<organism evidence="2 3">
    <name type="scientific">Corchorus olitorius</name>
    <dbReference type="NCBI Taxonomy" id="93759"/>
    <lineage>
        <taxon>Eukaryota</taxon>
        <taxon>Viridiplantae</taxon>
        <taxon>Streptophyta</taxon>
        <taxon>Embryophyta</taxon>
        <taxon>Tracheophyta</taxon>
        <taxon>Spermatophyta</taxon>
        <taxon>Magnoliopsida</taxon>
        <taxon>eudicotyledons</taxon>
        <taxon>Gunneridae</taxon>
        <taxon>Pentapetalae</taxon>
        <taxon>rosids</taxon>
        <taxon>malvids</taxon>
        <taxon>Malvales</taxon>
        <taxon>Malvaceae</taxon>
        <taxon>Grewioideae</taxon>
        <taxon>Apeibeae</taxon>
        <taxon>Corchorus</taxon>
    </lineage>
</organism>
<protein>
    <recommendedName>
        <fullName evidence="1">Helitron helicase-like domain-containing protein</fullName>
    </recommendedName>
</protein>
<gene>
    <name evidence="2" type="ORF">COLO4_25375</name>
</gene>
<dbReference type="AlphaFoldDB" id="A0A1R3I379"/>
<name>A0A1R3I379_9ROSI</name>
<proteinExistence type="predicted"/>
<keyword evidence="3" id="KW-1185">Reference proteome</keyword>
<dbReference type="EMBL" id="AWUE01019016">
    <property type="protein sequence ID" value="OMO77055.1"/>
    <property type="molecule type" value="Genomic_DNA"/>
</dbReference>
<dbReference type="OrthoDB" id="1900198at2759"/>
<sequence>MESNLLPIYQSAEVGSSSATIEGVSLPGSEDDFPIEFNGEFNAISEGVSVSGFEVENSSDVFEHEHANFSEELDVITECGDVLEQEEPSTFDIDNEISVNREETLHLRTCFESSNFGGPTHQCPFCKAYMWHEERTNISRNTSRPTFHLCCKERMIKLPDPKPAPDYLFDNSVNRGGGPFVFRIFKQNYHLMSSLLPLEGQQPKFAQLYMFDGDDELNHSLGIFGQADSNYNLDREIVEGLTNMLDSFNELVRSFRYARDMIQQHPQRQFRLKLIAARESDSQMYNPPTAMEIAALIPDDIGQSTDGRDVIVQHRDQSFQRINDLHPLYMAMQYPLLFPYRQDTFHSDIPFVRSPIRQPISRKCLTMRDYYAYLIQQRFVESNSLLRGSRLFQQFVVDVFATIEEGRLRYIRQNQSAFRFDMLQNVRDAVSSAIYTVEFQKRGLPHAHILLWLDHSEITNPSSFIDKYISTEIPNKDLDSIGYETVLTHMFHGPCGLINTKASCMVDGKCNKRYPKEFRSLTSVDDQGFPKYRRRQNGITAVLKGVELDNRSVVPHNVDLCVKYQAHINVEYCCRTRAMKYLFKYLNKGSDRTNVVLESARSDSLNEIKSYLDCRYLASHEACWCIFEFPIYHREPFVQRLLSHLPNEQRVYFRDRERLQSVLERDDIEHTMFTQWMAVNEANQDARCLLGPRSFEELRTVNGVLLPTFKDACKELGLLGNDREWIEAIQESSYQASGAELRNLFVYFLTFSRITDKLFQ</sequence>
<dbReference type="InterPro" id="IPR025476">
    <property type="entry name" value="Helitron_helicase-like"/>
</dbReference>
<evidence type="ECO:0000313" key="3">
    <source>
        <dbReference type="Proteomes" id="UP000187203"/>
    </source>
</evidence>